<feature type="binding site" evidence="18">
    <location>
        <position position="268"/>
    </location>
    <ligand>
        <name>Zn(2+)</name>
        <dbReference type="ChEBI" id="CHEBI:29105"/>
    </ligand>
</feature>
<feature type="binding site" evidence="18">
    <location>
        <begin position="108"/>
        <end position="112"/>
    </location>
    <ligand>
        <name>NAD(+)</name>
        <dbReference type="ChEBI" id="CHEBI:57540"/>
    </ligand>
</feature>
<evidence type="ECO:0000259" key="20">
    <source>
        <dbReference type="Pfam" id="PF24621"/>
    </source>
</evidence>
<reference evidence="22" key="1">
    <citation type="submission" date="2016-10" db="EMBL/GenBank/DDBJ databases">
        <authorList>
            <person name="Varghese N."/>
            <person name="Submissions S."/>
        </authorList>
    </citation>
    <scope>NUCLEOTIDE SEQUENCE [LARGE SCALE GENOMIC DNA]</scope>
    <source>
        <strain evidence="22">DSM 13234</strain>
    </source>
</reference>
<evidence type="ECO:0000256" key="6">
    <source>
        <dbReference type="ARBA" id="ARBA00005412"/>
    </source>
</evidence>
<feature type="binding site" evidence="18">
    <location>
        <position position="145"/>
    </location>
    <ligand>
        <name>NAD(+)</name>
        <dbReference type="ChEBI" id="CHEBI:57540"/>
    </ligand>
</feature>
<dbReference type="Pfam" id="PF01761">
    <property type="entry name" value="DHQ_synthase"/>
    <property type="match status" value="1"/>
</dbReference>
<evidence type="ECO:0000256" key="4">
    <source>
        <dbReference type="ARBA" id="ARBA00004496"/>
    </source>
</evidence>
<keyword evidence="22" id="KW-1185">Reference proteome</keyword>
<feature type="binding site" evidence="18">
    <location>
        <begin position="132"/>
        <end position="133"/>
    </location>
    <ligand>
        <name>NAD(+)</name>
        <dbReference type="ChEBI" id="CHEBI:57540"/>
    </ligand>
</feature>
<keyword evidence="11 18" id="KW-0479">Metal-binding</keyword>
<dbReference type="NCBIfam" id="TIGR01357">
    <property type="entry name" value="aroB"/>
    <property type="match status" value="1"/>
</dbReference>
<evidence type="ECO:0000256" key="16">
    <source>
        <dbReference type="ARBA" id="ARBA00023239"/>
    </source>
</evidence>
<dbReference type="InterPro" id="IPR056179">
    <property type="entry name" value="DHQS_C"/>
</dbReference>
<keyword evidence="9 18" id="KW-0963">Cytoplasm</keyword>
<sequence length="369" mass="39023">MSSETVTVDLGDRTYPIHIGPGLLDRAGELILPVMSGNRVLIVTDDQVAPLYLERLERSLAAAGAMPMHTVMPAGEKTKDFPHLEALLDAMLSTRVERGTLIVALGGGVVGDLTGFAASILLRGVDFVQIPTTLLAQVDSSVGGKTGINTRHGKNLVGAFHQPRLVLADTALLDTLPRRQVLAGYAEVVKYGIIDDPDFFTWLEANGAALIAGDAEARRHAVATSCRAKARIVAADEREGGVRALLNLGHTFGHALEAETGFSDELLHGEGVAIGMVMALRLSAMLGLSPQADAERLVRHLDSVGLPSGLAGPRLWDVARLIGHMRGDKKVKDGAMTFVLARSIGGGFLSRDVPEDTLATLLAEMAAGR</sequence>
<dbReference type="Pfam" id="PF24621">
    <property type="entry name" value="DHQS_C"/>
    <property type="match status" value="1"/>
</dbReference>
<feature type="binding site" evidence="18">
    <location>
        <position position="250"/>
    </location>
    <ligand>
        <name>Zn(2+)</name>
        <dbReference type="ChEBI" id="CHEBI:29105"/>
    </ligand>
</feature>
<protein>
    <recommendedName>
        <fullName evidence="8 18">3-dehydroquinate synthase</fullName>
        <shortName evidence="18">DHQS</shortName>
        <ecNumber evidence="7 18">4.2.3.4</ecNumber>
    </recommendedName>
</protein>
<comment type="similarity">
    <text evidence="6 18">Belongs to the sugar phosphate cyclases superfamily. Dehydroquinate synthase family.</text>
</comment>
<dbReference type="GO" id="GO:0009073">
    <property type="term" value="P:aromatic amino acid family biosynthetic process"/>
    <property type="evidence" value="ECO:0007669"/>
    <property type="project" value="UniProtKB-KW"/>
</dbReference>
<comment type="pathway">
    <text evidence="5 18">Metabolic intermediate biosynthesis; chorismate biosynthesis; chorismate from D-erythrose 4-phosphate and phosphoenolpyruvate: step 2/7.</text>
</comment>
<accession>A0A1H6IZW3</accession>
<dbReference type="PANTHER" id="PTHR43622">
    <property type="entry name" value="3-DEHYDROQUINATE SYNTHASE"/>
    <property type="match status" value="1"/>
</dbReference>
<dbReference type="Gene3D" id="1.20.1090.10">
    <property type="entry name" value="Dehydroquinate synthase-like - alpha domain"/>
    <property type="match status" value="1"/>
</dbReference>
<dbReference type="Gene3D" id="3.40.50.1970">
    <property type="match status" value="1"/>
</dbReference>
<keyword evidence="13 18" id="KW-0862">Zinc</keyword>
<feature type="binding site" evidence="18">
    <location>
        <position position="154"/>
    </location>
    <ligand>
        <name>NAD(+)</name>
        <dbReference type="ChEBI" id="CHEBI:57540"/>
    </ligand>
</feature>
<gene>
    <name evidence="18" type="primary">aroB</name>
    <name evidence="21" type="ORF">SAMN04244559_02768</name>
</gene>
<dbReference type="UniPathway" id="UPA00053">
    <property type="reaction ID" value="UER00085"/>
</dbReference>
<keyword evidence="17 18" id="KW-0170">Cobalt</keyword>
<dbReference type="HAMAP" id="MF_00110">
    <property type="entry name" value="DHQ_synthase"/>
    <property type="match status" value="1"/>
</dbReference>
<dbReference type="InterPro" id="IPR016037">
    <property type="entry name" value="DHQ_synth_AroB"/>
</dbReference>
<feature type="binding site" evidence="18">
    <location>
        <position position="187"/>
    </location>
    <ligand>
        <name>Zn(2+)</name>
        <dbReference type="ChEBI" id="CHEBI:29105"/>
    </ligand>
</feature>
<evidence type="ECO:0000256" key="5">
    <source>
        <dbReference type="ARBA" id="ARBA00004661"/>
    </source>
</evidence>
<evidence type="ECO:0000259" key="19">
    <source>
        <dbReference type="Pfam" id="PF01761"/>
    </source>
</evidence>
<evidence type="ECO:0000256" key="17">
    <source>
        <dbReference type="ARBA" id="ARBA00023285"/>
    </source>
</evidence>
<keyword evidence="15 18" id="KW-0057">Aromatic amino acid biosynthesis</keyword>
<evidence type="ECO:0000256" key="10">
    <source>
        <dbReference type="ARBA" id="ARBA00022605"/>
    </source>
</evidence>
<dbReference type="RefSeq" id="WP_074769558.1">
    <property type="nucleotide sequence ID" value="NZ_FNWO01000012.1"/>
</dbReference>
<dbReference type="GO" id="GO:0008652">
    <property type="term" value="P:amino acid biosynthetic process"/>
    <property type="evidence" value="ECO:0007669"/>
    <property type="project" value="UniProtKB-KW"/>
</dbReference>
<dbReference type="CDD" id="cd08195">
    <property type="entry name" value="DHQS"/>
    <property type="match status" value="1"/>
</dbReference>
<evidence type="ECO:0000256" key="18">
    <source>
        <dbReference type="HAMAP-Rule" id="MF_00110"/>
    </source>
</evidence>
<comment type="catalytic activity">
    <reaction evidence="1 18">
        <text>7-phospho-2-dehydro-3-deoxy-D-arabino-heptonate = 3-dehydroquinate + phosphate</text>
        <dbReference type="Rhea" id="RHEA:21968"/>
        <dbReference type="ChEBI" id="CHEBI:32364"/>
        <dbReference type="ChEBI" id="CHEBI:43474"/>
        <dbReference type="ChEBI" id="CHEBI:58394"/>
        <dbReference type="EC" id="4.2.3.4"/>
    </reaction>
</comment>
<dbReference type="PIRSF" id="PIRSF001455">
    <property type="entry name" value="DHQ_synth"/>
    <property type="match status" value="1"/>
</dbReference>
<dbReference type="InterPro" id="IPR030960">
    <property type="entry name" value="DHQS/DOIS_N"/>
</dbReference>
<dbReference type="EMBL" id="FNWO01000012">
    <property type="protein sequence ID" value="SEH52081.1"/>
    <property type="molecule type" value="Genomic_DNA"/>
</dbReference>
<comment type="subcellular location">
    <subcellularLocation>
        <location evidence="4 18">Cytoplasm</location>
    </subcellularLocation>
</comment>
<dbReference type="GO" id="GO:0003856">
    <property type="term" value="F:3-dehydroquinate synthase activity"/>
    <property type="evidence" value="ECO:0007669"/>
    <property type="project" value="UniProtKB-UniRule"/>
</dbReference>
<keyword evidence="16 18" id="KW-0456">Lyase</keyword>
<keyword evidence="10 18" id="KW-0028">Amino-acid biosynthesis</keyword>
<evidence type="ECO:0000313" key="21">
    <source>
        <dbReference type="EMBL" id="SEH52081.1"/>
    </source>
</evidence>
<evidence type="ECO:0000256" key="12">
    <source>
        <dbReference type="ARBA" id="ARBA00022741"/>
    </source>
</evidence>
<dbReference type="OrthoDB" id="9806583at2"/>
<keyword evidence="12 18" id="KW-0547">Nucleotide-binding</keyword>
<evidence type="ECO:0000256" key="2">
    <source>
        <dbReference type="ARBA" id="ARBA00001911"/>
    </source>
</evidence>
<evidence type="ECO:0000256" key="14">
    <source>
        <dbReference type="ARBA" id="ARBA00023027"/>
    </source>
</evidence>
<dbReference type="GO" id="GO:0005737">
    <property type="term" value="C:cytoplasm"/>
    <property type="evidence" value="ECO:0007669"/>
    <property type="project" value="UniProtKB-SubCell"/>
</dbReference>
<dbReference type="GO" id="GO:0000166">
    <property type="term" value="F:nucleotide binding"/>
    <property type="evidence" value="ECO:0007669"/>
    <property type="project" value="UniProtKB-KW"/>
</dbReference>
<evidence type="ECO:0000256" key="11">
    <source>
        <dbReference type="ARBA" id="ARBA00022723"/>
    </source>
</evidence>
<comment type="caution">
    <text evidence="18">Lacks conserved residue(s) required for the propagation of feature annotation.</text>
</comment>
<dbReference type="AlphaFoldDB" id="A0A1H6IZW3"/>
<dbReference type="SUPFAM" id="SSF56796">
    <property type="entry name" value="Dehydroquinate synthase-like"/>
    <property type="match status" value="1"/>
</dbReference>
<dbReference type="FunFam" id="3.40.50.1970:FF:000001">
    <property type="entry name" value="3-dehydroquinate synthase"/>
    <property type="match status" value="1"/>
</dbReference>
<proteinExistence type="inferred from homology"/>
<evidence type="ECO:0000256" key="9">
    <source>
        <dbReference type="ARBA" id="ARBA00022490"/>
    </source>
</evidence>
<evidence type="ECO:0000256" key="15">
    <source>
        <dbReference type="ARBA" id="ARBA00023141"/>
    </source>
</evidence>
<feature type="domain" description="3-dehydroquinate synthase C-terminal" evidence="20">
    <location>
        <begin position="184"/>
        <end position="331"/>
    </location>
</feature>
<evidence type="ECO:0000313" key="22">
    <source>
        <dbReference type="Proteomes" id="UP000182983"/>
    </source>
</evidence>
<dbReference type="EC" id="4.2.3.4" evidence="7 18"/>
<organism evidence="21 22">
    <name type="scientific">Magnetospirillum fulvum</name>
    <name type="common">Rhodospirillum fulvum</name>
    <dbReference type="NCBI Taxonomy" id="1082"/>
    <lineage>
        <taxon>Bacteria</taxon>
        <taxon>Pseudomonadati</taxon>
        <taxon>Pseudomonadota</taxon>
        <taxon>Alphaproteobacteria</taxon>
        <taxon>Rhodospirillales</taxon>
        <taxon>Rhodospirillaceae</taxon>
        <taxon>Magnetospirillum</taxon>
    </lineage>
</organism>
<comment type="cofactor">
    <cofactor evidence="18">
        <name>Co(2+)</name>
        <dbReference type="ChEBI" id="CHEBI:48828"/>
    </cofactor>
    <cofactor evidence="18">
        <name>Zn(2+)</name>
        <dbReference type="ChEBI" id="CHEBI:29105"/>
    </cofactor>
    <text evidence="18">Binds 1 divalent metal cation per subunit. Can use either Co(2+) or Zn(2+).</text>
</comment>
<evidence type="ECO:0000256" key="1">
    <source>
        <dbReference type="ARBA" id="ARBA00001393"/>
    </source>
</evidence>
<evidence type="ECO:0000256" key="13">
    <source>
        <dbReference type="ARBA" id="ARBA00022833"/>
    </source>
</evidence>
<dbReference type="PANTHER" id="PTHR43622:SF7">
    <property type="entry name" value="3-DEHYDROQUINATE SYNTHASE, CHLOROPLASTIC"/>
    <property type="match status" value="1"/>
</dbReference>
<evidence type="ECO:0000256" key="8">
    <source>
        <dbReference type="ARBA" id="ARBA00017684"/>
    </source>
</evidence>
<dbReference type="InterPro" id="IPR030963">
    <property type="entry name" value="DHQ_synth_fam"/>
</dbReference>
<evidence type="ECO:0000256" key="7">
    <source>
        <dbReference type="ARBA" id="ARBA00013031"/>
    </source>
</evidence>
<dbReference type="GO" id="GO:0009423">
    <property type="term" value="P:chorismate biosynthetic process"/>
    <property type="evidence" value="ECO:0007669"/>
    <property type="project" value="UniProtKB-UniRule"/>
</dbReference>
<dbReference type="Proteomes" id="UP000182983">
    <property type="component" value="Unassembled WGS sequence"/>
</dbReference>
<comment type="cofactor">
    <cofactor evidence="2 18">
        <name>NAD(+)</name>
        <dbReference type="ChEBI" id="CHEBI:57540"/>
    </cofactor>
</comment>
<dbReference type="GO" id="GO:0046872">
    <property type="term" value="F:metal ion binding"/>
    <property type="evidence" value="ECO:0007669"/>
    <property type="project" value="UniProtKB-KW"/>
</dbReference>
<comment type="function">
    <text evidence="3 18">Catalyzes the conversion of 3-deoxy-D-arabino-heptulosonate 7-phosphate (DAHP) to dehydroquinate (DHQ).</text>
</comment>
<keyword evidence="14 18" id="KW-0520">NAD</keyword>
<evidence type="ECO:0000256" key="3">
    <source>
        <dbReference type="ARBA" id="ARBA00003485"/>
    </source>
</evidence>
<name>A0A1H6IZW3_MAGFU</name>
<feature type="domain" description="3-dehydroquinate synthase N-terminal" evidence="19">
    <location>
        <begin position="71"/>
        <end position="181"/>
    </location>
</feature>
<dbReference type="InterPro" id="IPR050071">
    <property type="entry name" value="Dehydroquinate_synthase"/>
</dbReference>